<keyword evidence="3" id="KW-1185">Reference proteome</keyword>
<reference evidence="2 3" key="1">
    <citation type="submission" date="2020-08" db="EMBL/GenBank/DDBJ databases">
        <title>Genomic Encyclopedia of Type Strains, Phase IV (KMG-IV): sequencing the most valuable type-strain genomes for metagenomic binning, comparative biology and taxonomic classification.</title>
        <authorList>
            <person name="Goeker M."/>
        </authorList>
    </citation>
    <scope>NUCLEOTIDE SEQUENCE [LARGE SCALE GENOMIC DNA]</scope>
    <source>
        <strain evidence="2 3">DSM 5895</strain>
    </source>
</reference>
<dbReference type="RefSeq" id="WP_183191375.1">
    <property type="nucleotide sequence ID" value="NZ_JACICD010000008.1"/>
</dbReference>
<evidence type="ECO:0000313" key="3">
    <source>
        <dbReference type="Proteomes" id="UP000533469"/>
    </source>
</evidence>
<keyword evidence="1" id="KW-0732">Signal</keyword>
<feature type="chain" id="PRO_5032974083" evidence="1">
    <location>
        <begin position="25"/>
        <end position="116"/>
    </location>
</feature>
<gene>
    <name evidence="2" type="ORF">FHS55_003863</name>
</gene>
<proteinExistence type="predicted"/>
<sequence length="116" mass="11211">MKPVAFVFALLASPALALATPAGAADSALVLRQGDIFTDPVGSVIGVAVTNNSAATLGSAVVTCAFTAKGKPVGSASTAIYNIVPGSKGQDQVHLIGATADAATCSITGTTPPAAN</sequence>
<accession>A0A839ZF52</accession>
<feature type="signal peptide" evidence="1">
    <location>
        <begin position="1"/>
        <end position="24"/>
    </location>
</feature>
<evidence type="ECO:0000313" key="2">
    <source>
        <dbReference type="EMBL" id="MBB3773232.1"/>
    </source>
</evidence>
<protein>
    <submittedName>
        <fullName evidence="2">Uncharacterized protein</fullName>
    </submittedName>
</protein>
<dbReference type="EMBL" id="JACICD010000008">
    <property type="protein sequence ID" value="MBB3773232.1"/>
    <property type="molecule type" value="Genomic_DNA"/>
</dbReference>
<dbReference type="AlphaFoldDB" id="A0A839ZF52"/>
<organism evidence="2 3">
    <name type="scientific">Ancylobacter tetraedralis</name>
    <dbReference type="NCBI Taxonomy" id="217068"/>
    <lineage>
        <taxon>Bacteria</taxon>
        <taxon>Pseudomonadati</taxon>
        <taxon>Pseudomonadota</taxon>
        <taxon>Alphaproteobacteria</taxon>
        <taxon>Hyphomicrobiales</taxon>
        <taxon>Xanthobacteraceae</taxon>
        <taxon>Ancylobacter</taxon>
    </lineage>
</organism>
<comment type="caution">
    <text evidence="2">The sequence shown here is derived from an EMBL/GenBank/DDBJ whole genome shotgun (WGS) entry which is preliminary data.</text>
</comment>
<dbReference type="Proteomes" id="UP000533469">
    <property type="component" value="Unassembled WGS sequence"/>
</dbReference>
<evidence type="ECO:0000256" key="1">
    <source>
        <dbReference type="SAM" id="SignalP"/>
    </source>
</evidence>
<name>A0A839ZF52_9HYPH</name>